<dbReference type="SUPFAM" id="SSF52540">
    <property type="entry name" value="P-loop containing nucleoside triphosphate hydrolases"/>
    <property type="match status" value="1"/>
</dbReference>
<reference evidence="1 2" key="1">
    <citation type="submission" date="2015-11" db="EMBL/GenBank/DDBJ databases">
        <title>Permanent draft genome of Psychrobacter piscatorii LQ58.</title>
        <authorList>
            <person name="Zhou M."/>
            <person name="Dong B."/>
            <person name="Liu Q."/>
        </authorList>
    </citation>
    <scope>NUCLEOTIDE SEQUENCE [LARGE SCALE GENOMIC DNA]</scope>
    <source>
        <strain evidence="1 2">LQ58</strain>
    </source>
</reference>
<gene>
    <name evidence="1" type="ORF">AS194_04980</name>
</gene>
<dbReference type="InterPro" id="IPR048444">
    <property type="entry name" value="DNMK"/>
</dbReference>
<accession>A0A0T6DTL0</accession>
<keyword evidence="2" id="KW-1185">Reference proteome</keyword>
<dbReference type="RefSeq" id="WP_058023919.1">
    <property type="nucleotide sequence ID" value="NZ_LNDJ01000047.1"/>
</dbReference>
<evidence type="ECO:0008006" key="3">
    <source>
        <dbReference type="Google" id="ProtNLM"/>
    </source>
</evidence>
<dbReference type="Pfam" id="PF21448">
    <property type="entry name" value="DNMK"/>
    <property type="match status" value="1"/>
</dbReference>
<dbReference type="Proteomes" id="UP000051202">
    <property type="component" value="Unassembled WGS sequence"/>
</dbReference>
<evidence type="ECO:0000313" key="1">
    <source>
        <dbReference type="EMBL" id="KRU23284.1"/>
    </source>
</evidence>
<organism evidence="1 2">
    <name type="scientific">Psychrobacter piscatorii</name>
    <dbReference type="NCBI Taxonomy" id="554343"/>
    <lineage>
        <taxon>Bacteria</taxon>
        <taxon>Pseudomonadati</taxon>
        <taxon>Pseudomonadota</taxon>
        <taxon>Gammaproteobacteria</taxon>
        <taxon>Moraxellales</taxon>
        <taxon>Moraxellaceae</taxon>
        <taxon>Psychrobacter</taxon>
    </lineage>
</organism>
<dbReference type="Gene3D" id="3.40.50.300">
    <property type="entry name" value="P-loop containing nucleotide triphosphate hydrolases"/>
    <property type="match status" value="1"/>
</dbReference>
<proteinExistence type="predicted"/>
<dbReference type="AlphaFoldDB" id="A0A0T6DTL0"/>
<evidence type="ECO:0000313" key="2">
    <source>
        <dbReference type="Proteomes" id="UP000051202"/>
    </source>
</evidence>
<sequence>MSEIDCTFDDGIELQTFGEIPVGKMRLIGIAGQARSGKDTAAKYLLNKLGSNWSTASFADPMKAMLNAIDVDTSDEAKDLPSNQYGVSTRHMLQTLGTEWGRNLIADDFWLTVFESMNAGRRLIVPDVRFENEADLIREHGVLIHIKGRGGIEGSHVSEQTLNVKPGDIVITNNGTLSELYARLDSIDLESEANR</sequence>
<comment type="caution">
    <text evidence="1">The sequence shown here is derived from an EMBL/GenBank/DDBJ whole genome shotgun (WGS) entry which is preliminary data.</text>
</comment>
<protein>
    <recommendedName>
        <fullName evidence="3">Deoxynucleotide monophosphate kinase</fullName>
    </recommendedName>
</protein>
<name>A0A0T6DTL0_9GAMM</name>
<dbReference type="InterPro" id="IPR027417">
    <property type="entry name" value="P-loop_NTPase"/>
</dbReference>
<dbReference type="STRING" id="554343.AS194_04980"/>
<dbReference type="EMBL" id="LNDJ01000047">
    <property type="protein sequence ID" value="KRU23284.1"/>
    <property type="molecule type" value="Genomic_DNA"/>
</dbReference>